<dbReference type="HOGENOM" id="CLU_084822_0_0_1"/>
<organism evidence="1">
    <name type="scientific">Fusarium oxysporum f. sp. melonis 26406</name>
    <dbReference type="NCBI Taxonomy" id="1089452"/>
    <lineage>
        <taxon>Eukaryota</taxon>
        <taxon>Fungi</taxon>
        <taxon>Dikarya</taxon>
        <taxon>Ascomycota</taxon>
        <taxon>Pezizomycotina</taxon>
        <taxon>Sordariomycetes</taxon>
        <taxon>Hypocreomycetidae</taxon>
        <taxon>Hypocreales</taxon>
        <taxon>Nectriaceae</taxon>
        <taxon>Fusarium</taxon>
        <taxon>Fusarium oxysporum species complex</taxon>
    </lineage>
</organism>
<accession>X0A3B7</accession>
<dbReference type="VEuPathDB" id="FungiDB:FOMG_08614"/>
<gene>
    <name evidence="1" type="ORF">FOMG_08614</name>
</gene>
<dbReference type="EMBL" id="JH659333">
    <property type="protein sequence ID" value="EXK38154.1"/>
    <property type="molecule type" value="Genomic_DNA"/>
</dbReference>
<reference evidence="1" key="2">
    <citation type="submission" date="2012-05" db="EMBL/GenBank/DDBJ databases">
        <title>Annotation of the Genome Sequence of Fusarium oxysporum f. sp. melonis 26406.</title>
        <authorList>
            <consortium name="The Broad Institute Genomics Platform"/>
            <person name="Ma L.-J."/>
            <person name="Corby-Kistler H."/>
            <person name="Broz K."/>
            <person name="Gale L.R."/>
            <person name="Jonkers W."/>
            <person name="O'Donnell K."/>
            <person name="Ploetz R."/>
            <person name="Steinberg C."/>
            <person name="Schwartz D.C."/>
            <person name="VanEtten H."/>
            <person name="Zhou S."/>
            <person name="Young S.K."/>
            <person name="Zeng Q."/>
            <person name="Gargeya S."/>
            <person name="Fitzgerald M."/>
            <person name="Abouelleil A."/>
            <person name="Alvarado L."/>
            <person name="Chapman S.B."/>
            <person name="Gainer-Dewar J."/>
            <person name="Goldberg J."/>
            <person name="Griggs A."/>
            <person name="Gujja S."/>
            <person name="Hansen M."/>
            <person name="Howarth C."/>
            <person name="Imamovic A."/>
            <person name="Ireland A."/>
            <person name="Larimer J."/>
            <person name="McCowan C."/>
            <person name="Murphy C."/>
            <person name="Pearson M."/>
            <person name="Poon T.W."/>
            <person name="Priest M."/>
            <person name="Roberts A."/>
            <person name="Saif S."/>
            <person name="Shea T."/>
            <person name="Sykes S."/>
            <person name="Wortman J."/>
            <person name="Nusbaum C."/>
            <person name="Birren B."/>
        </authorList>
    </citation>
    <scope>NUCLEOTIDE SEQUENCE</scope>
    <source>
        <strain evidence="1">26406</strain>
    </source>
</reference>
<protein>
    <submittedName>
        <fullName evidence="1">Uncharacterized protein</fullName>
    </submittedName>
</protein>
<dbReference type="EMBL" id="JH659333">
    <property type="protein sequence ID" value="EXK38155.1"/>
    <property type="molecule type" value="Genomic_DNA"/>
</dbReference>
<sequence>MTIQQDGEIRILGERYLAVLFAGDVTEVNTSSRSIDCLALRRHRTLATAEAACCQTEGLCGFGHVIDETISWMFVRQVKKKGTGEQVPQNLDRARTAIARVSMIFKEWHRPGWSTLTMPWAVRRELVMDSHGWLWLWSWSGRTADRIASINPWLRCGAEARRRRMHWFAHLAYRLQAQVRNEETRARLVNEAPTSLSLSLSLSLFICTAAPLAQSSQPGITPLLKGFLSPLLLSATRHFDHQHHLLYLMTAYSIYILNYIQVSINDRLDQVRGGGGRVIDHRSIGKKCISVNLRICDG</sequence>
<reference evidence="1" key="1">
    <citation type="submission" date="2012-04" db="EMBL/GenBank/DDBJ databases">
        <title>The Genome Sequence of Fusarium oxysporum melonis.</title>
        <authorList>
            <consortium name="The Broad Institute Genome Sequencing Platform"/>
            <person name="Ma L.-J."/>
            <person name="Gale L.R."/>
            <person name="Schwartz D.C."/>
            <person name="Zhou S."/>
            <person name="Corby-Kistler H."/>
            <person name="Young S.K."/>
            <person name="Zeng Q."/>
            <person name="Gargeya S."/>
            <person name="Fitzgerald M."/>
            <person name="Haas B."/>
            <person name="Abouelleil A."/>
            <person name="Alvarado L."/>
            <person name="Arachchi H.M."/>
            <person name="Berlin A."/>
            <person name="Brown A."/>
            <person name="Chapman S.B."/>
            <person name="Chen Z."/>
            <person name="Dunbar C."/>
            <person name="Freedman E."/>
            <person name="Gearin G."/>
            <person name="Goldberg J."/>
            <person name="Griggs A."/>
            <person name="Gujja S."/>
            <person name="Heiman D."/>
            <person name="Howarth C."/>
            <person name="Larson L."/>
            <person name="Lui A."/>
            <person name="MacDonald P.J.P."/>
            <person name="Montmayeur A."/>
            <person name="Murphy C."/>
            <person name="Neiman D."/>
            <person name="Pearson M."/>
            <person name="Priest M."/>
            <person name="Roberts A."/>
            <person name="Saif S."/>
            <person name="Shea T."/>
            <person name="Shenoy N."/>
            <person name="Sisk P."/>
            <person name="Stolte C."/>
            <person name="Sykes S."/>
            <person name="Wortman J."/>
            <person name="Nusbaum C."/>
            <person name="Birren B."/>
        </authorList>
    </citation>
    <scope>NUCLEOTIDE SEQUENCE</scope>
    <source>
        <strain evidence="1">26406</strain>
    </source>
</reference>
<dbReference type="Proteomes" id="UP000030703">
    <property type="component" value="Unassembled WGS sequence"/>
</dbReference>
<proteinExistence type="predicted"/>
<name>X0A3B7_FUSOX</name>
<evidence type="ECO:0000313" key="1">
    <source>
        <dbReference type="EMBL" id="EXK38155.1"/>
    </source>
</evidence>
<dbReference type="AlphaFoldDB" id="X0A3B7"/>